<dbReference type="RefSeq" id="WP_258421844.1">
    <property type="nucleotide sequence ID" value="NZ_JANAEZ010000001.1"/>
</dbReference>
<dbReference type="Pfam" id="PF00501">
    <property type="entry name" value="AMP-binding"/>
    <property type="match status" value="1"/>
</dbReference>
<dbReference type="SUPFAM" id="SSF56801">
    <property type="entry name" value="Acetyl-CoA synthetase-like"/>
    <property type="match status" value="1"/>
</dbReference>
<proteinExistence type="inferred from homology"/>
<dbReference type="GO" id="GO:0006631">
    <property type="term" value="P:fatty acid metabolic process"/>
    <property type="evidence" value="ECO:0007669"/>
    <property type="project" value="TreeGrafter"/>
</dbReference>
<evidence type="ECO:0000313" key="3">
    <source>
        <dbReference type="EMBL" id="MCR9013956.1"/>
    </source>
</evidence>
<evidence type="ECO:0000256" key="1">
    <source>
        <dbReference type="ARBA" id="ARBA00006432"/>
    </source>
</evidence>
<comment type="similarity">
    <text evidence="1">Belongs to the ATP-dependent AMP-binding enzyme family.</text>
</comment>
<dbReference type="EMBL" id="JANSUY010000001">
    <property type="protein sequence ID" value="MCR9013956.1"/>
    <property type="molecule type" value="Genomic_DNA"/>
</dbReference>
<evidence type="ECO:0000313" key="4">
    <source>
        <dbReference type="Proteomes" id="UP001142175"/>
    </source>
</evidence>
<dbReference type="Gene3D" id="3.40.50.12780">
    <property type="entry name" value="N-terminal domain of ligase-like"/>
    <property type="match status" value="1"/>
</dbReference>
<dbReference type="AlphaFoldDB" id="A0A9X2SZJ0"/>
<comment type="caution">
    <text evidence="3">The sequence shown here is derived from an EMBL/GenBank/DDBJ whole genome shotgun (WGS) entry which is preliminary data.</text>
</comment>
<gene>
    <name evidence="3" type="ORF">NU887_02850</name>
</gene>
<name>A0A9X2SZJ0_9BACT</name>
<dbReference type="PANTHER" id="PTHR43201">
    <property type="entry name" value="ACYL-COA SYNTHETASE"/>
    <property type="match status" value="1"/>
</dbReference>
<feature type="domain" description="AMP-dependent synthetase/ligase" evidence="2">
    <location>
        <begin position="34"/>
        <end position="195"/>
    </location>
</feature>
<accession>A0A9X2SZJ0</accession>
<dbReference type="InterPro" id="IPR042099">
    <property type="entry name" value="ANL_N_sf"/>
</dbReference>
<evidence type="ECO:0000259" key="2">
    <source>
        <dbReference type="Pfam" id="PF00501"/>
    </source>
</evidence>
<organism evidence="3 4">
    <name type="scientific">Aquiflexum gelatinilyticum</name>
    <dbReference type="NCBI Taxonomy" id="2961943"/>
    <lineage>
        <taxon>Bacteria</taxon>
        <taxon>Pseudomonadati</taxon>
        <taxon>Bacteroidota</taxon>
        <taxon>Cytophagia</taxon>
        <taxon>Cytophagales</taxon>
        <taxon>Cyclobacteriaceae</taxon>
        <taxon>Aquiflexum</taxon>
    </lineage>
</organism>
<sequence length="358" mass="40332">MGKIILEKNAYSFDQILKGNWEEGDTYFNEALHFCQSWLQGQDSFLLQTSGSTGIPKTITVDRIQMENSATATRKFFRMAKNPRLLCCLNTQMIAGKMMLVRAMMWDADLILTKPKENPLEEELVDGEFDLVAMVPMQVASCLSQNPSLQKLRKIKTLLIGGAPSPKSLLELVSKENISAFQTYGMTETVSHIALAKIAGTELVYETLPGVTIGIDLDKRLWIEAPMSKEKRLQTNDLVDIVDEKHFMWIGRSDFTINSGGFKIQPENLESQIAPTIEAYYGKVEFFLFGLDDEKLGQKLVLVIESNRTDNEKAGKLLYSISDLVHKYQIPKEVIFVKEFVKTPSGKINKSETIKSAK</sequence>
<dbReference type="PANTHER" id="PTHR43201:SF8">
    <property type="entry name" value="ACYL-COA SYNTHETASE FAMILY MEMBER 3"/>
    <property type="match status" value="1"/>
</dbReference>
<dbReference type="PROSITE" id="PS00455">
    <property type="entry name" value="AMP_BINDING"/>
    <property type="match status" value="1"/>
</dbReference>
<dbReference type="InterPro" id="IPR045851">
    <property type="entry name" value="AMP-bd_C_sf"/>
</dbReference>
<dbReference type="InterPro" id="IPR020845">
    <property type="entry name" value="AMP-binding_CS"/>
</dbReference>
<dbReference type="Gene3D" id="3.30.300.30">
    <property type="match status" value="1"/>
</dbReference>
<keyword evidence="4" id="KW-1185">Reference proteome</keyword>
<dbReference type="InterPro" id="IPR000873">
    <property type="entry name" value="AMP-dep_synth/lig_dom"/>
</dbReference>
<reference evidence="3" key="1">
    <citation type="submission" date="2022-08" db="EMBL/GenBank/DDBJ databases">
        <authorList>
            <person name="Zhang D."/>
        </authorList>
    </citation>
    <scope>NUCLEOTIDE SEQUENCE</scope>
    <source>
        <strain evidence="3">XJ19-11</strain>
    </source>
</reference>
<protein>
    <submittedName>
        <fullName evidence="3">AMP-binding protein</fullName>
    </submittedName>
</protein>
<dbReference type="GO" id="GO:0031956">
    <property type="term" value="F:medium-chain fatty acid-CoA ligase activity"/>
    <property type="evidence" value="ECO:0007669"/>
    <property type="project" value="TreeGrafter"/>
</dbReference>
<dbReference type="Proteomes" id="UP001142175">
    <property type="component" value="Unassembled WGS sequence"/>
</dbReference>